<sequence>MSFFKPMLDRLWRMADSAGATRVLAIVSFTESVFFPVPPDLLLIPMALARRDKAFRLAFICLVSSLLGGIVGYFLGYYFMEVAGMPIVRFYGLLDKYDAIRVWYETYDAWAVAIAGLTPVPYKVCTLTAGAFRIDFMVFIIASVLSRGLRFFAIAGLIYLFGERVRFFLEKRFDLVLIVFTILGIAGFFAIRYLK</sequence>
<protein>
    <recommendedName>
        <fullName evidence="2">VTT domain-containing protein</fullName>
    </recommendedName>
</protein>
<name>Q30ZM3_OLEA2</name>
<dbReference type="EMBL" id="CP000112">
    <property type="protein sequence ID" value="ABB38873.1"/>
    <property type="molecule type" value="Genomic_DNA"/>
</dbReference>
<evidence type="ECO:0000256" key="1">
    <source>
        <dbReference type="SAM" id="Phobius"/>
    </source>
</evidence>
<evidence type="ECO:0000313" key="4">
    <source>
        <dbReference type="Proteomes" id="UP000002710"/>
    </source>
</evidence>
<dbReference type="KEGG" id="dde:Dde_2076"/>
<dbReference type="Proteomes" id="UP000002710">
    <property type="component" value="Chromosome"/>
</dbReference>
<keyword evidence="1" id="KW-1133">Transmembrane helix</keyword>
<dbReference type="InterPro" id="IPR051311">
    <property type="entry name" value="DedA_domain"/>
</dbReference>
<dbReference type="PANTHER" id="PTHR42709">
    <property type="entry name" value="ALKALINE PHOSPHATASE LIKE PROTEIN"/>
    <property type="match status" value="1"/>
</dbReference>
<keyword evidence="4" id="KW-1185">Reference proteome</keyword>
<evidence type="ECO:0000259" key="2">
    <source>
        <dbReference type="Pfam" id="PF09335"/>
    </source>
</evidence>
<dbReference type="InterPro" id="IPR032816">
    <property type="entry name" value="VTT_dom"/>
</dbReference>
<proteinExistence type="predicted"/>
<accession>Q30ZM3</accession>
<dbReference type="Pfam" id="PF09335">
    <property type="entry name" value="VTT_dom"/>
    <property type="match status" value="1"/>
</dbReference>
<dbReference type="AlphaFoldDB" id="Q30ZM3"/>
<feature type="transmembrane region" description="Helical" evidence="1">
    <location>
        <begin position="57"/>
        <end position="80"/>
    </location>
</feature>
<dbReference type="STRING" id="207559.Dde_2076"/>
<keyword evidence="1" id="KW-0472">Membrane</keyword>
<feature type="transmembrane region" description="Helical" evidence="1">
    <location>
        <begin position="136"/>
        <end position="161"/>
    </location>
</feature>
<feature type="domain" description="VTT" evidence="2">
    <location>
        <begin position="61"/>
        <end position="159"/>
    </location>
</feature>
<dbReference type="PANTHER" id="PTHR42709:SF11">
    <property type="entry name" value="DEDA FAMILY PROTEIN"/>
    <property type="match status" value="1"/>
</dbReference>
<dbReference type="RefSeq" id="WP_011367978.1">
    <property type="nucleotide sequence ID" value="NC_007519.1"/>
</dbReference>
<dbReference type="eggNOG" id="COG1238">
    <property type="taxonomic scope" value="Bacteria"/>
</dbReference>
<gene>
    <name evidence="3" type="ordered locus">Dde_2076</name>
</gene>
<dbReference type="HOGENOM" id="CLU_098634_1_0_7"/>
<feature type="transmembrane region" description="Helical" evidence="1">
    <location>
        <begin position="173"/>
        <end position="194"/>
    </location>
</feature>
<evidence type="ECO:0000313" key="3">
    <source>
        <dbReference type="EMBL" id="ABB38873.1"/>
    </source>
</evidence>
<dbReference type="GO" id="GO:0005886">
    <property type="term" value="C:plasma membrane"/>
    <property type="evidence" value="ECO:0007669"/>
    <property type="project" value="TreeGrafter"/>
</dbReference>
<organism evidence="3 4">
    <name type="scientific">Oleidesulfovibrio alaskensis (strain ATCC BAA-1058 / DSM 17464 / G20)</name>
    <name type="common">Desulfovibrio alaskensis</name>
    <dbReference type="NCBI Taxonomy" id="207559"/>
    <lineage>
        <taxon>Bacteria</taxon>
        <taxon>Pseudomonadati</taxon>
        <taxon>Thermodesulfobacteriota</taxon>
        <taxon>Desulfovibrionia</taxon>
        <taxon>Desulfovibrionales</taxon>
        <taxon>Desulfovibrionaceae</taxon>
        <taxon>Oleidesulfovibrio</taxon>
    </lineage>
</organism>
<keyword evidence="1" id="KW-0812">Transmembrane</keyword>
<reference evidence="3 4" key="1">
    <citation type="journal article" date="2011" name="J. Bacteriol.">
        <title>Complete genome sequence and updated annotation of Desulfovibrio alaskensis G20.</title>
        <authorList>
            <person name="Hauser L.J."/>
            <person name="Land M.L."/>
            <person name="Brown S.D."/>
            <person name="Larimer F."/>
            <person name="Keller K.L."/>
            <person name="Rapp-Giles B.J."/>
            <person name="Price M.N."/>
            <person name="Lin M."/>
            <person name="Bruce D.C."/>
            <person name="Detter J.C."/>
            <person name="Tapia R."/>
            <person name="Han C.S."/>
            <person name="Goodwin L.A."/>
            <person name="Cheng J.F."/>
            <person name="Pitluck S."/>
            <person name="Copeland A."/>
            <person name="Lucas S."/>
            <person name="Nolan M."/>
            <person name="Lapidus A.L."/>
            <person name="Palumbo A.V."/>
            <person name="Wall J.D."/>
        </authorList>
    </citation>
    <scope>NUCLEOTIDE SEQUENCE [LARGE SCALE GENOMIC DNA]</scope>
    <source>
        <strain evidence="4">ATCC BAA 1058 / DSM 17464 / G20</strain>
    </source>
</reference>